<proteinExistence type="predicted"/>
<name>A0A328D724_9ASTE</name>
<evidence type="ECO:0000256" key="1">
    <source>
        <dbReference type="PROSITE-ProRule" id="PRU00176"/>
    </source>
</evidence>
<dbReference type="PANTHER" id="PTHR35317:SF35">
    <property type="entry name" value="DUF4219 DOMAIN-CONTAINING PROTEIN"/>
    <property type="match status" value="1"/>
</dbReference>
<gene>
    <name evidence="5" type="ORF">DM860_008289</name>
</gene>
<comment type="caution">
    <text evidence="5">The sequence shown here is derived from an EMBL/GenBank/DDBJ whole genome shotgun (WGS) entry which is preliminary data.</text>
</comment>
<dbReference type="AlphaFoldDB" id="A0A328D724"/>
<dbReference type="Gene3D" id="3.30.70.330">
    <property type="match status" value="1"/>
</dbReference>
<accession>A0A328D724</accession>
<evidence type="ECO:0000313" key="6">
    <source>
        <dbReference type="Proteomes" id="UP000249390"/>
    </source>
</evidence>
<dbReference type="SUPFAM" id="SSF54928">
    <property type="entry name" value="RNA-binding domain, RBD"/>
    <property type="match status" value="1"/>
</dbReference>
<dbReference type="InterPro" id="IPR012677">
    <property type="entry name" value="Nucleotide-bd_a/b_plait_sf"/>
</dbReference>
<dbReference type="PROSITE" id="PS50006">
    <property type="entry name" value="FHA_DOMAIN"/>
    <property type="match status" value="1"/>
</dbReference>
<protein>
    <recommendedName>
        <fullName evidence="7">RRM domain-containing protein</fullName>
    </recommendedName>
</protein>
<dbReference type="InterPro" id="IPR035979">
    <property type="entry name" value="RBD_domain_sf"/>
</dbReference>
<dbReference type="InterPro" id="IPR000504">
    <property type="entry name" value="RRM_dom"/>
</dbReference>
<keyword evidence="1" id="KW-0694">RNA-binding</keyword>
<evidence type="ECO:0000259" key="3">
    <source>
        <dbReference type="PROSITE" id="PS50006"/>
    </source>
</evidence>
<evidence type="ECO:0000256" key="2">
    <source>
        <dbReference type="SAM" id="MobiDB-lite"/>
    </source>
</evidence>
<keyword evidence="6" id="KW-1185">Reference proteome</keyword>
<feature type="region of interest" description="Disordered" evidence="2">
    <location>
        <begin position="269"/>
        <end position="357"/>
    </location>
</feature>
<sequence>MYPTVLTAVAAVATIARVVEQLGFLYKETPAEPEKAVEAAEKPPADICKWLNGISRFNGSGYEIWSSKMKTMFMYRDLWDLVEEGYTEEELTAEDFKYARKRDAAPLLLIMMSIDESIFSCIANSRTSKQAWDALEKKFKGKTRDPNCTKAEDESAYSCVVDATMGALDLEKHVNESVLSSPAACADETESKEATSKVVELNGFSKAFGEMNSFGSKEWCSGNSSGGFHRDENHSSKPDCNGKKCEVFRGYRLNSYCGGRGGRIGGRFDNYQGGSGGREGENVSKGGRHGGGPGGGDGLRFNKWGSHGGVDSEHVNNQWVHGGQDGQHFNKQGRGGDVDSEPSNNNMGFHGGGSHRGGYRGGRGYGFRGDGGCFGGFHGGGSEGGERGNGGCIGGFRGGHGGGFRRGGTRGGGGCGSGERKLLNNDGGFRGVNHKHFNKDRYYGGKKHKSFNEGSHEGIKHKSFSIKDGCFNPKNGHRGLDGQPFIGSKGGQASMRDEFFNNEHSVFGKYNSSKPKRESNSSFTTNEIKLKEQRNALEQPHEAIHEMQVVKLQDGMNSTPKHSHEEALDLKSGGSHILKKKPDDKTLRDVFSTLGNVLSCEVVRDGSGVSKWHGYIENESEEALQNAIEKMNGTMLNGKQVCVEYFISSASEERGMGVEKTILSPFN</sequence>
<dbReference type="Proteomes" id="UP000249390">
    <property type="component" value="Unassembled WGS sequence"/>
</dbReference>
<organism evidence="5 6">
    <name type="scientific">Cuscuta australis</name>
    <dbReference type="NCBI Taxonomy" id="267555"/>
    <lineage>
        <taxon>Eukaryota</taxon>
        <taxon>Viridiplantae</taxon>
        <taxon>Streptophyta</taxon>
        <taxon>Embryophyta</taxon>
        <taxon>Tracheophyta</taxon>
        <taxon>Spermatophyta</taxon>
        <taxon>Magnoliopsida</taxon>
        <taxon>eudicotyledons</taxon>
        <taxon>Gunneridae</taxon>
        <taxon>Pentapetalae</taxon>
        <taxon>asterids</taxon>
        <taxon>lamiids</taxon>
        <taxon>Solanales</taxon>
        <taxon>Convolvulaceae</taxon>
        <taxon>Cuscuteae</taxon>
        <taxon>Cuscuta</taxon>
        <taxon>Cuscuta subgen. Grammica</taxon>
        <taxon>Cuscuta sect. Cleistogrammica</taxon>
    </lineage>
</organism>
<reference evidence="5 6" key="1">
    <citation type="submission" date="2018-06" db="EMBL/GenBank/DDBJ databases">
        <title>The Genome of Cuscuta australis (Dodder) Provides Insight into the Evolution of Plant Parasitism.</title>
        <authorList>
            <person name="Liu H."/>
        </authorList>
    </citation>
    <scope>NUCLEOTIDE SEQUENCE [LARGE SCALE GENOMIC DNA]</scope>
    <source>
        <strain evidence="6">cv. Yunnan</strain>
        <tissue evidence="5">Vines</tissue>
    </source>
</reference>
<evidence type="ECO:0000259" key="4">
    <source>
        <dbReference type="PROSITE" id="PS50102"/>
    </source>
</evidence>
<feature type="domain" description="FHA" evidence="3">
    <location>
        <begin position="592"/>
        <end position="641"/>
    </location>
</feature>
<dbReference type="InterPro" id="IPR000253">
    <property type="entry name" value="FHA_dom"/>
</dbReference>
<dbReference type="PANTHER" id="PTHR35317">
    <property type="entry name" value="OS04G0629600 PROTEIN"/>
    <property type="match status" value="1"/>
</dbReference>
<evidence type="ECO:0008006" key="7">
    <source>
        <dbReference type="Google" id="ProtNLM"/>
    </source>
</evidence>
<dbReference type="GO" id="GO:0003723">
    <property type="term" value="F:RNA binding"/>
    <property type="evidence" value="ECO:0007669"/>
    <property type="project" value="UniProtKB-UniRule"/>
</dbReference>
<dbReference type="Pfam" id="PF14223">
    <property type="entry name" value="Retrotran_gag_2"/>
    <property type="match status" value="1"/>
</dbReference>
<feature type="region of interest" description="Disordered" evidence="2">
    <location>
        <begin position="556"/>
        <end position="581"/>
    </location>
</feature>
<evidence type="ECO:0000313" key="5">
    <source>
        <dbReference type="EMBL" id="RAL40149.1"/>
    </source>
</evidence>
<dbReference type="PROSITE" id="PS50102">
    <property type="entry name" value="RRM"/>
    <property type="match status" value="1"/>
</dbReference>
<feature type="compositionally biased region" description="Gly residues" evidence="2">
    <location>
        <begin position="289"/>
        <end position="298"/>
    </location>
</feature>
<feature type="domain" description="RRM" evidence="4">
    <location>
        <begin position="578"/>
        <end position="648"/>
    </location>
</feature>
<dbReference type="EMBL" id="NQVE01000195">
    <property type="protein sequence ID" value="RAL40149.1"/>
    <property type="molecule type" value="Genomic_DNA"/>
</dbReference>
<dbReference type="Pfam" id="PF00076">
    <property type="entry name" value="RRM_1"/>
    <property type="match status" value="1"/>
</dbReference>